<keyword evidence="4" id="KW-0963">Cytoplasm</keyword>
<dbReference type="HAMAP" id="MF_00090">
    <property type="entry name" value="PIMT"/>
    <property type="match status" value="1"/>
</dbReference>
<dbReference type="InterPro" id="IPR000682">
    <property type="entry name" value="PCMT"/>
</dbReference>
<keyword evidence="6" id="KW-0808">Transferase</keyword>
<evidence type="ECO:0000256" key="6">
    <source>
        <dbReference type="ARBA" id="ARBA00022679"/>
    </source>
</evidence>
<comment type="similarity">
    <text evidence="2">Belongs to the methyltransferase superfamily. L-isoaspartyl/D-aspartyl protein methyltransferase family.</text>
</comment>
<sequence length="266" mass="28547">MPLQPKASGSIHGSPLRRAHRARQRDDGVVGQDPGTDRYADARRRMVEVDLAGRDIVDPRVLAAMQRVPRHLFVNDAQVGQAYEDRALPIGREQTISQPYIVAFTAQALAVAPGDRILEVGTGSGYAAAVLAEMGAAVVTVERDPDLASTARSRLDALGYSQVEVVRGDGSTGRPERAPFDAITVAAAAPSVPEPLVTQLRVGGRLVVPVGDRRSGQNLFRVVRTGEGNEVEDLLPVTFVPLVGRAGWPDPQTGPRRGALRRNHPR</sequence>
<evidence type="ECO:0000256" key="3">
    <source>
        <dbReference type="ARBA" id="ARBA00011890"/>
    </source>
</evidence>
<dbReference type="NCBIfam" id="NF001453">
    <property type="entry name" value="PRK00312.1"/>
    <property type="match status" value="1"/>
</dbReference>
<dbReference type="PANTHER" id="PTHR11579">
    <property type="entry name" value="PROTEIN-L-ISOASPARTATE O-METHYLTRANSFERASE"/>
    <property type="match status" value="1"/>
</dbReference>
<keyword evidence="7" id="KW-0949">S-adenosyl-L-methionine</keyword>
<dbReference type="PANTHER" id="PTHR11579:SF0">
    <property type="entry name" value="PROTEIN-L-ISOASPARTATE(D-ASPARTATE) O-METHYLTRANSFERASE"/>
    <property type="match status" value="1"/>
</dbReference>
<dbReference type="EMBL" id="UINC01004213">
    <property type="protein sequence ID" value="SVA12652.1"/>
    <property type="molecule type" value="Genomic_DNA"/>
</dbReference>
<protein>
    <recommendedName>
        <fullName evidence="3">protein-L-isoaspartate(D-aspartate) O-methyltransferase</fullName>
        <ecNumber evidence="3">2.1.1.77</ecNumber>
    </recommendedName>
</protein>
<comment type="subcellular location">
    <subcellularLocation>
        <location evidence="1">Cytoplasm</location>
    </subcellularLocation>
</comment>
<dbReference type="EC" id="2.1.1.77" evidence="3"/>
<keyword evidence="5" id="KW-0489">Methyltransferase</keyword>
<accession>A0A381T904</accession>
<feature type="region of interest" description="Disordered" evidence="8">
    <location>
        <begin position="1"/>
        <end position="38"/>
    </location>
</feature>
<dbReference type="AlphaFoldDB" id="A0A381T904"/>
<evidence type="ECO:0000256" key="7">
    <source>
        <dbReference type="ARBA" id="ARBA00022691"/>
    </source>
</evidence>
<gene>
    <name evidence="9" type="ORF">METZ01_LOCUS65506</name>
</gene>
<organism evidence="9">
    <name type="scientific">marine metagenome</name>
    <dbReference type="NCBI Taxonomy" id="408172"/>
    <lineage>
        <taxon>unclassified sequences</taxon>
        <taxon>metagenomes</taxon>
        <taxon>ecological metagenomes</taxon>
    </lineage>
</organism>
<dbReference type="InterPro" id="IPR029063">
    <property type="entry name" value="SAM-dependent_MTases_sf"/>
</dbReference>
<proteinExistence type="inferred from homology"/>
<evidence type="ECO:0000256" key="5">
    <source>
        <dbReference type="ARBA" id="ARBA00022603"/>
    </source>
</evidence>
<feature type="region of interest" description="Disordered" evidence="8">
    <location>
        <begin position="245"/>
        <end position="266"/>
    </location>
</feature>
<reference evidence="9" key="1">
    <citation type="submission" date="2018-05" db="EMBL/GenBank/DDBJ databases">
        <authorList>
            <person name="Lanie J.A."/>
            <person name="Ng W.-L."/>
            <person name="Kazmierczak K.M."/>
            <person name="Andrzejewski T.M."/>
            <person name="Davidsen T.M."/>
            <person name="Wayne K.J."/>
            <person name="Tettelin H."/>
            <person name="Glass J.I."/>
            <person name="Rusch D."/>
            <person name="Podicherti R."/>
            <person name="Tsui H.-C.T."/>
            <person name="Winkler M.E."/>
        </authorList>
    </citation>
    <scope>NUCLEOTIDE SEQUENCE</scope>
</reference>
<evidence type="ECO:0000256" key="2">
    <source>
        <dbReference type="ARBA" id="ARBA00005369"/>
    </source>
</evidence>
<evidence type="ECO:0000313" key="9">
    <source>
        <dbReference type="EMBL" id="SVA12652.1"/>
    </source>
</evidence>
<dbReference type="CDD" id="cd02440">
    <property type="entry name" value="AdoMet_MTases"/>
    <property type="match status" value="1"/>
</dbReference>
<dbReference type="GO" id="GO:0005737">
    <property type="term" value="C:cytoplasm"/>
    <property type="evidence" value="ECO:0007669"/>
    <property type="project" value="UniProtKB-SubCell"/>
</dbReference>
<dbReference type="SUPFAM" id="SSF53335">
    <property type="entry name" value="S-adenosyl-L-methionine-dependent methyltransferases"/>
    <property type="match status" value="1"/>
</dbReference>
<dbReference type="FunFam" id="3.40.50.150:FF:000010">
    <property type="entry name" value="Protein-L-isoaspartate O-methyltransferase"/>
    <property type="match status" value="1"/>
</dbReference>
<dbReference type="GO" id="GO:0032259">
    <property type="term" value="P:methylation"/>
    <property type="evidence" value="ECO:0007669"/>
    <property type="project" value="UniProtKB-KW"/>
</dbReference>
<name>A0A381T904_9ZZZZ</name>
<evidence type="ECO:0000256" key="1">
    <source>
        <dbReference type="ARBA" id="ARBA00004496"/>
    </source>
</evidence>
<evidence type="ECO:0000256" key="4">
    <source>
        <dbReference type="ARBA" id="ARBA00022490"/>
    </source>
</evidence>
<evidence type="ECO:0000256" key="8">
    <source>
        <dbReference type="SAM" id="MobiDB-lite"/>
    </source>
</evidence>
<dbReference type="Pfam" id="PF01135">
    <property type="entry name" value="PCMT"/>
    <property type="match status" value="1"/>
</dbReference>
<dbReference type="Gene3D" id="3.40.50.150">
    <property type="entry name" value="Vaccinia Virus protein VP39"/>
    <property type="match status" value="1"/>
</dbReference>
<dbReference type="NCBIfam" id="TIGR00080">
    <property type="entry name" value="pimt"/>
    <property type="match status" value="1"/>
</dbReference>
<dbReference type="GO" id="GO:0004719">
    <property type="term" value="F:protein-L-isoaspartate (D-aspartate) O-methyltransferase activity"/>
    <property type="evidence" value="ECO:0007669"/>
    <property type="project" value="UniProtKB-EC"/>
</dbReference>